<dbReference type="Proteomes" id="UP000261055">
    <property type="component" value="Unassembled WGS sequence"/>
</dbReference>
<accession>A0A3E5GW56</accession>
<gene>
    <name evidence="1" type="ORF">DXB12_00520</name>
</gene>
<dbReference type="EMBL" id="QSVQ01000001">
    <property type="protein sequence ID" value="RGO54814.1"/>
    <property type="molecule type" value="Genomic_DNA"/>
</dbReference>
<comment type="caution">
    <text evidence="1">The sequence shown here is derived from an EMBL/GenBank/DDBJ whole genome shotgun (WGS) entry which is preliminary data.</text>
</comment>
<proteinExistence type="predicted"/>
<evidence type="ECO:0000313" key="1">
    <source>
        <dbReference type="EMBL" id="RGO54814.1"/>
    </source>
</evidence>
<sequence length="105" mass="12566">MQSLAKKKSIGLCTGNTGAFERYKYSMSMIPKSDEEFREDWNISDHRMHVVDIEENDMRKNDYKNTESRILYSVMERMFPDGGETYTFEEIKRLFEEEGLYQKKL</sequence>
<protein>
    <submittedName>
        <fullName evidence="1">Uncharacterized protein</fullName>
    </submittedName>
</protein>
<name>A0A3E5GW56_9FIRM</name>
<evidence type="ECO:0000313" key="2">
    <source>
        <dbReference type="Proteomes" id="UP000261055"/>
    </source>
</evidence>
<organism evidence="1 2">
    <name type="scientific">Dorea formicigenerans</name>
    <dbReference type="NCBI Taxonomy" id="39486"/>
    <lineage>
        <taxon>Bacteria</taxon>
        <taxon>Bacillati</taxon>
        <taxon>Bacillota</taxon>
        <taxon>Clostridia</taxon>
        <taxon>Lachnospirales</taxon>
        <taxon>Lachnospiraceae</taxon>
        <taxon>Dorea</taxon>
    </lineage>
</organism>
<keyword evidence="2" id="KW-1185">Reference proteome</keyword>
<reference evidence="1 2" key="1">
    <citation type="submission" date="2018-08" db="EMBL/GenBank/DDBJ databases">
        <title>A genome reference for cultivated species of the human gut microbiota.</title>
        <authorList>
            <person name="Zou Y."/>
            <person name="Xue W."/>
            <person name="Luo G."/>
        </authorList>
    </citation>
    <scope>NUCLEOTIDE SEQUENCE [LARGE SCALE GENOMIC DNA]</scope>
    <source>
        <strain evidence="1 2">OM02-12</strain>
    </source>
</reference>
<dbReference type="AlphaFoldDB" id="A0A3E5GW56"/>